<reference evidence="1 2" key="1">
    <citation type="submission" date="2018-06" db="EMBL/GenBank/DDBJ databases">
        <title>Comparative genomics of downy mildews reveals potential adaptations to biotrophy.</title>
        <authorList>
            <person name="Fletcher K."/>
            <person name="Klosterman S.J."/>
            <person name="Derevnina L."/>
            <person name="Martin F."/>
            <person name="Koike S."/>
            <person name="Reyes Chin-Wo S."/>
            <person name="Mou B."/>
            <person name="Michelmore R."/>
        </authorList>
    </citation>
    <scope>NUCLEOTIDE SEQUENCE [LARGE SCALE GENOMIC DNA]</scope>
    <source>
        <strain evidence="1 2">R14</strain>
    </source>
</reference>
<protein>
    <submittedName>
        <fullName evidence="1">Uncharacterized protein</fullName>
    </submittedName>
</protein>
<comment type="caution">
    <text evidence="1">The sequence shown here is derived from an EMBL/GenBank/DDBJ whole genome shotgun (WGS) entry which is preliminary data.</text>
</comment>
<dbReference type="AlphaFoldDB" id="A0A3M6VS00"/>
<sequence length="96" mass="10371">MTVKIEGPVLTGSPVTFIETRESDLGLTTLRPYMTAQRVVAVVAGSNQIEPYAHKVRRGLPAARAVVSDGAACGASQVYGRKYLPIFVSMRSFLLM</sequence>
<accession>A0A3M6VS00</accession>
<dbReference type="Proteomes" id="UP000282087">
    <property type="component" value="Unassembled WGS sequence"/>
</dbReference>
<proteinExistence type="predicted"/>
<organism evidence="1 2">
    <name type="scientific">Peronospora effusa</name>
    <dbReference type="NCBI Taxonomy" id="542832"/>
    <lineage>
        <taxon>Eukaryota</taxon>
        <taxon>Sar</taxon>
        <taxon>Stramenopiles</taxon>
        <taxon>Oomycota</taxon>
        <taxon>Peronosporomycetes</taxon>
        <taxon>Peronosporales</taxon>
        <taxon>Peronosporaceae</taxon>
        <taxon>Peronospora</taxon>
    </lineage>
</organism>
<evidence type="ECO:0000313" key="2">
    <source>
        <dbReference type="Proteomes" id="UP000282087"/>
    </source>
</evidence>
<dbReference type="EMBL" id="QLLG01000023">
    <property type="protein sequence ID" value="RMX69484.1"/>
    <property type="molecule type" value="Genomic_DNA"/>
</dbReference>
<gene>
    <name evidence="1" type="ORF">DD238_001368</name>
</gene>
<evidence type="ECO:0000313" key="1">
    <source>
        <dbReference type="EMBL" id="RMX69484.1"/>
    </source>
</evidence>
<name>A0A3M6VS00_9STRA</name>
<keyword evidence="2" id="KW-1185">Reference proteome</keyword>